<dbReference type="OrthoDB" id="1771527at2"/>
<keyword evidence="2" id="KW-0732">Signal</keyword>
<protein>
    <submittedName>
        <fullName evidence="4">S-layer homology domain-containing protein</fullName>
    </submittedName>
</protein>
<evidence type="ECO:0000259" key="3">
    <source>
        <dbReference type="PROSITE" id="PS51272"/>
    </source>
</evidence>
<organism evidence="4 5">
    <name type="scientific">Evtepia gabavorous</name>
    <dbReference type="NCBI Taxonomy" id="2211183"/>
    <lineage>
        <taxon>Bacteria</taxon>
        <taxon>Bacillati</taxon>
        <taxon>Bacillota</taxon>
        <taxon>Clostridia</taxon>
        <taxon>Eubacteriales</taxon>
        <taxon>Evtepia</taxon>
    </lineage>
</organism>
<dbReference type="EMBL" id="QQRQ01000047">
    <property type="protein sequence ID" value="RFT05577.1"/>
    <property type="molecule type" value="Genomic_DNA"/>
</dbReference>
<keyword evidence="5" id="KW-1185">Reference proteome</keyword>
<accession>A0A3E2B0Q6</accession>
<dbReference type="InterPro" id="IPR001119">
    <property type="entry name" value="SLH_dom"/>
</dbReference>
<reference evidence="4 5" key="1">
    <citation type="submission" date="2018-07" db="EMBL/GenBank/DDBJ databases">
        <title>GABA Modulating Bacteria of the Human Gut Microbiota.</title>
        <authorList>
            <person name="Strandwitz P."/>
            <person name="Kim K.H."/>
            <person name="Terekhova D."/>
            <person name="Liu J.K."/>
            <person name="Sharma A."/>
            <person name="Levering J."/>
            <person name="Mcdonald D."/>
            <person name="Dietrich D."/>
            <person name="Ramadhar T.R."/>
            <person name="Lekbua A."/>
            <person name="Mroue N."/>
            <person name="Liston C."/>
            <person name="Stewart E.J."/>
            <person name="Dubin M.J."/>
            <person name="Zengler K."/>
            <person name="Knight R."/>
            <person name="Gilbert J.A."/>
            <person name="Clardy J."/>
            <person name="Lewis K."/>
        </authorList>
    </citation>
    <scope>NUCLEOTIDE SEQUENCE [LARGE SCALE GENOMIC DNA]</scope>
    <source>
        <strain evidence="4 5">KLE1738</strain>
    </source>
</reference>
<evidence type="ECO:0000313" key="4">
    <source>
        <dbReference type="EMBL" id="RFT05577.1"/>
    </source>
</evidence>
<gene>
    <name evidence="4" type="ORF">DV520_11880</name>
</gene>
<feature type="chain" id="PRO_5017792202" evidence="2">
    <location>
        <begin position="32"/>
        <end position="915"/>
    </location>
</feature>
<feature type="domain" description="SLH" evidence="3">
    <location>
        <begin position="94"/>
        <end position="158"/>
    </location>
</feature>
<evidence type="ECO:0000256" key="1">
    <source>
        <dbReference type="ARBA" id="ARBA00022737"/>
    </source>
</evidence>
<keyword evidence="1" id="KW-0677">Repeat</keyword>
<evidence type="ECO:0000313" key="5">
    <source>
        <dbReference type="Proteomes" id="UP000260649"/>
    </source>
</evidence>
<comment type="caution">
    <text evidence="4">The sequence shown here is derived from an EMBL/GenBank/DDBJ whole genome shotgun (WGS) entry which is preliminary data.</text>
</comment>
<feature type="domain" description="SLH" evidence="3">
    <location>
        <begin position="28"/>
        <end position="91"/>
    </location>
</feature>
<proteinExistence type="predicted"/>
<dbReference type="Proteomes" id="UP000260649">
    <property type="component" value="Unassembled WGS sequence"/>
</dbReference>
<dbReference type="Pfam" id="PF00395">
    <property type="entry name" value="SLH"/>
    <property type="match status" value="2"/>
</dbReference>
<dbReference type="PROSITE" id="PS51272">
    <property type="entry name" value="SLH"/>
    <property type="match status" value="2"/>
</dbReference>
<sequence length="915" mass="97098">MRGKEFPQKKVLSLVLCVAVMLSVMVMGAGAAFSDQDKIENTEAVDACSALNIIGGYEDGSYHPERNIKRSEITKMICVALNGGKEPNVSTNVTPTFNDVRGTNAAWAEGYIESCVAQGIISGVGGGRFSPNGNVTGTQLAKMLLVSLGYNADTEGFVGNAWATNVNVVASQKGLYEGLESMDASAAITRDNAAQMVWNALNAYEVEYKTTIITGEDGKLETIVTVQDKVVGSNNDKITLLRDKYDAWVYVGTLTSVKSSNLTISMTAADRAASDPSVDNPAGGATTVSTVDFTKLTVDYSNLLGQKVKVMFKNGKTNEVLGVYATADNTIYNTVMNAVDNDNGKIKFGGTSYSTDSAITVYIDGTKLVGPKTAADFDDAAGKQLDSTRPVDNNISADEVTFVDSDDNGKIDTAILTTVDAAKVTYISSDEIVAGGTTYKYADEKIASDVEKNDYVVIRQDLYNDCKNITRADKLTGVKVTGTKQNPAQYLIDGSWYVAGTKADMNSVKSGDTVDAYTINGVVFYAKRTSGENASLSDVAIVLAVGSDIQGDKAKILKLDGTTSTTEIVDIDNAPGSGYVAKSALKQGAVYEYSVKGGEYRFKDLNTATDYFGDYTALNDGSPNSSSSGMAVAGAANSDKSINNIKVDDSAKIVLIDKYNTTGTDYKVITGKQFKSLGVAGGSNEAYSNGGIAAFISKVNGVNRVTYGVVAVNGIANNFITNDHYGYVVESSYQSSDGYMVYTIWNGTENVKVQEKGNAQRNKGTVLGYSSITTESGLADNVVGTIEDVDDSFGIVDNGIIYGVSDDQKTISLDGSNTNEITKDTVVLYVDTKDHKGYANGEIQEADDFGSGKIANVMYKLDGTAKDSDVALLIVDVKNNLHGAFKYNFGADANAADINLALSKGELLLAAHWIL</sequence>
<evidence type="ECO:0000256" key="2">
    <source>
        <dbReference type="SAM" id="SignalP"/>
    </source>
</evidence>
<name>A0A3E2B0Q6_9FIRM</name>
<dbReference type="AlphaFoldDB" id="A0A3E2B0Q6"/>
<feature type="signal peptide" evidence="2">
    <location>
        <begin position="1"/>
        <end position="31"/>
    </location>
</feature>